<dbReference type="Proteomes" id="UP000051845">
    <property type="component" value="Unassembled WGS sequence"/>
</dbReference>
<feature type="domain" description="DNA mismatch repair MutH/Type II restriction enzyme Sau3AI" evidence="4">
    <location>
        <begin position="47"/>
        <end position="149"/>
    </location>
</feature>
<dbReference type="RefSeq" id="WP_056996369.1">
    <property type="nucleotide sequence ID" value="NZ_AYYR01000022.1"/>
</dbReference>
<dbReference type="GO" id="GO:0004519">
    <property type="term" value="F:endonuclease activity"/>
    <property type="evidence" value="ECO:0007669"/>
    <property type="project" value="UniProtKB-KW"/>
</dbReference>
<dbReference type="EMBL" id="AYYR01000022">
    <property type="protein sequence ID" value="KRM76647.1"/>
    <property type="molecule type" value="Genomic_DNA"/>
</dbReference>
<dbReference type="SUPFAM" id="SSF52980">
    <property type="entry name" value="Restriction endonuclease-like"/>
    <property type="match status" value="2"/>
</dbReference>
<comment type="caution">
    <text evidence="5">The sequence shown here is derived from an EMBL/GenBank/DDBJ whole genome shotgun (WGS) entry which is preliminary data.</text>
</comment>
<sequence length="490" mass="56345">MKSDYDSKEKVHKRAEEILGIPFGELAKDVNSKKTKNSVGDLFESWFGKARDSASEPDLGVSELKATPYIKRKGGQYSAKERLVLNIINYQNLADEEFETSHFYHKNKVIELAFYEYIKDKPRSEWTFSEVALFEMAKNPTDYAIIRNDWDKIQRYVKEGHAENLTESLTDYLAACTKGANAQSLRTQPYSDVKAKQRAFSLKTSYMTQLLREYILGDKKSDFILKNSREAADKSLADVLIEKLSPYFGQNSIDICTELGVKIRPGIKNYNSLLIRAMLGFDTSKKSGLDNISELNKASYLIKTVQFDYAGTNSESMSFPSFKFKDLVQEQWKDEDNNPSAKLNILMSESTFVFAIFQHSSVDNEESDNVFKGIKFYKMPQAIINNEIYCVWQDTIDTLNEGVKLWRDGRGIRNNFVNAGDQRVIHVRPHAGYASYIDNGYANELPVPSRWLGDEKDKPRQFSSQYMTNQCFFLNNKFIRDIVRDLVQIH</sequence>
<dbReference type="InterPro" id="IPR011337">
    <property type="entry name" value="DNA_rep_MutH/RE_typeII_Sau3AI"/>
</dbReference>
<dbReference type="NCBIfam" id="NF040973">
    <property type="entry name" value="restrict_Sau3AI"/>
    <property type="match status" value="1"/>
</dbReference>
<gene>
    <name evidence="5" type="ORF">FC82_GL001127</name>
</gene>
<protein>
    <recommendedName>
        <fullName evidence="4">DNA mismatch repair MutH/Type II restriction enzyme Sau3AI domain-containing protein</fullName>
    </recommendedName>
</protein>
<accession>A0A0R2BC12</accession>
<keyword evidence="3" id="KW-0378">Hydrolase</keyword>
<dbReference type="Gene3D" id="3.40.600.10">
    <property type="entry name" value="DNA mismatch repair MutH/Restriction endonuclease, type II"/>
    <property type="match status" value="2"/>
</dbReference>
<dbReference type="Pfam" id="PF02976">
    <property type="entry name" value="MutH"/>
    <property type="match status" value="1"/>
</dbReference>
<evidence type="ECO:0000259" key="4">
    <source>
        <dbReference type="SMART" id="SM00927"/>
    </source>
</evidence>
<dbReference type="AlphaFoldDB" id="A0A0R2BC12"/>
<keyword evidence="2" id="KW-0255">Endonuclease</keyword>
<dbReference type="InterPro" id="IPR037057">
    <property type="entry name" value="DNA_rep_MutH/T2_RE_sf"/>
</dbReference>
<proteinExistence type="predicted"/>
<organism evidence="5 6">
    <name type="scientific">Secundilactobacillus collinoides DSM 20515 = JCM 1123</name>
    <dbReference type="NCBI Taxonomy" id="1423733"/>
    <lineage>
        <taxon>Bacteria</taxon>
        <taxon>Bacillati</taxon>
        <taxon>Bacillota</taxon>
        <taxon>Bacilli</taxon>
        <taxon>Lactobacillales</taxon>
        <taxon>Lactobacillaceae</taxon>
        <taxon>Secundilactobacillus</taxon>
    </lineage>
</organism>
<evidence type="ECO:0000256" key="3">
    <source>
        <dbReference type="ARBA" id="ARBA00022801"/>
    </source>
</evidence>
<name>A0A0R2BC12_SECCO</name>
<dbReference type="GO" id="GO:0003677">
    <property type="term" value="F:DNA binding"/>
    <property type="evidence" value="ECO:0007669"/>
    <property type="project" value="InterPro"/>
</dbReference>
<dbReference type="SMART" id="SM00927">
    <property type="entry name" value="MutH"/>
    <property type="match status" value="1"/>
</dbReference>
<evidence type="ECO:0000256" key="1">
    <source>
        <dbReference type="ARBA" id="ARBA00022722"/>
    </source>
</evidence>
<dbReference type="CDD" id="cd22355">
    <property type="entry name" value="Sau3AI_C"/>
    <property type="match status" value="1"/>
</dbReference>
<evidence type="ECO:0000256" key="2">
    <source>
        <dbReference type="ARBA" id="ARBA00022759"/>
    </source>
</evidence>
<reference evidence="5 6" key="1">
    <citation type="journal article" date="2015" name="Genome Announc.">
        <title>Expanding the biotechnology potential of lactobacilli through comparative genomics of 213 strains and associated genera.</title>
        <authorList>
            <person name="Sun Z."/>
            <person name="Harris H.M."/>
            <person name="McCann A."/>
            <person name="Guo C."/>
            <person name="Argimon S."/>
            <person name="Zhang W."/>
            <person name="Yang X."/>
            <person name="Jeffery I.B."/>
            <person name="Cooney J.C."/>
            <person name="Kagawa T.F."/>
            <person name="Liu W."/>
            <person name="Song Y."/>
            <person name="Salvetti E."/>
            <person name="Wrobel A."/>
            <person name="Rasinkangas P."/>
            <person name="Parkhill J."/>
            <person name="Rea M.C."/>
            <person name="O'Sullivan O."/>
            <person name="Ritari J."/>
            <person name="Douillard F.P."/>
            <person name="Paul Ross R."/>
            <person name="Yang R."/>
            <person name="Briner A.E."/>
            <person name="Felis G.E."/>
            <person name="de Vos W.M."/>
            <person name="Barrangou R."/>
            <person name="Klaenhammer T.R."/>
            <person name="Caufield P.W."/>
            <person name="Cui Y."/>
            <person name="Zhang H."/>
            <person name="O'Toole P.W."/>
        </authorList>
    </citation>
    <scope>NUCLEOTIDE SEQUENCE [LARGE SCALE GENOMIC DNA]</scope>
    <source>
        <strain evidence="5 6">DSM 20515</strain>
    </source>
</reference>
<evidence type="ECO:0000313" key="5">
    <source>
        <dbReference type="EMBL" id="KRM76647.1"/>
    </source>
</evidence>
<dbReference type="GO" id="GO:0016787">
    <property type="term" value="F:hydrolase activity"/>
    <property type="evidence" value="ECO:0007669"/>
    <property type="project" value="UniProtKB-KW"/>
</dbReference>
<dbReference type="PATRIC" id="fig|1423733.4.peg.1190"/>
<dbReference type="CDD" id="cd22356">
    <property type="entry name" value="Sau3AI_N-like"/>
    <property type="match status" value="1"/>
</dbReference>
<evidence type="ECO:0000313" key="6">
    <source>
        <dbReference type="Proteomes" id="UP000051845"/>
    </source>
</evidence>
<dbReference type="InterPro" id="IPR011335">
    <property type="entry name" value="Restrct_endonuc-II-like"/>
</dbReference>
<keyword evidence="1" id="KW-0540">Nuclease</keyword>